<comment type="caution">
    <text evidence="1">The sequence shown here is derived from an EMBL/GenBank/DDBJ whole genome shotgun (WGS) entry which is preliminary data.</text>
</comment>
<proteinExistence type="predicted"/>
<protein>
    <recommendedName>
        <fullName evidence="3">DUF3298 domain-containing protein</fullName>
    </recommendedName>
</protein>
<keyword evidence="2" id="KW-1185">Reference proteome</keyword>
<evidence type="ECO:0000313" key="1">
    <source>
        <dbReference type="EMBL" id="MBF9194659.1"/>
    </source>
</evidence>
<dbReference type="RefSeq" id="WP_196262078.1">
    <property type="nucleotide sequence ID" value="NZ_JADQDN010000001.1"/>
</dbReference>
<accession>A0ABS0HME7</accession>
<reference evidence="1 2" key="1">
    <citation type="submission" date="2020-11" db="EMBL/GenBank/DDBJ databases">
        <authorList>
            <person name="Kim M.K."/>
        </authorList>
    </citation>
    <scope>NUCLEOTIDE SEQUENCE [LARGE SCALE GENOMIC DNA]</scope>
    <source>
        <strain evidence="1 2">BT290</strain>
    </source>
</reference>
<organism evidence="1 2">
    <name type="scientific">Microvirga terrestris</name>
    <dbReference type="NCBI Taxonomy" id="2791024"/>
    <lineage>
        <taxon>Bacteria</taxon>
        <taxon>Pseudomonadati</taxon>
        <taxon>Pseudomonadota</taxon>
        <taxon>Alphaproteobacteria</taxon>
        <taxon>Hyphomicrobiales</taxon>
        <taxon>Methylobacteriaceae</taxon>
        <taxon>Microvirga</taxon>
    </lineage>
</organism>
<name>A0ABS0HME7_9HYPH</name>
<evidence type="ECO:0008006" key="3">
    <source>
        <dbReference type="Google" id="ProtNLM"/>
    </source>
</evidence>
<sequence length="127" mass="13724">MAEARVGVKVSDDRQTVTIEIGSTAGPSHPVGLDLKQLTKVIQLLGEARSRMVEGSRKLPLDGKTVETVIEPPWYVQVASIDGSLLAFDHPSYGPLGFALPRQDVVRIVRILNEHLALPAGHPDKPS</sequence>
<evidence type="ECO:0000313" key="2">
    <source>
        <dbReference type="Proteomes" id="UP000611708"/>
    </source>
</evidence>
<dbReference type="EMBL" id="JADQDN010000001">
    <property type="protein sequence ID" value="MBF9194659.1"/>
    <property type="molecule type" value="Genomic_DNA"/>
</dbReference>
<dbReference type="Proteomes" id="UP000611708">
    <property type="component" value="Unassembled WGS sequence"/>
</dbReference>
<gene>
    <name evidence="1" type="ORF">I2H36_01295</name>
</gene>